<dbReference type="SUPFAM" id="SSF48371">
    <property type="entry name" value="ARM repeat"/>
    <property type="match status" value="1"/>
</dbReference>
<proteinExistence type="predicted"/>
<reference evidence="2" key="1">
    <citation type="submission" date="2017-02" db="UniProtKB">
        <authorList>
            <consortium name="WormBaseParasite"/>
        </authorList>
    </citation>
    <scope>IDENTIFICATION</scope>
</reference>
<dbReference type="PANTHER" id="PTHR28547:SF1">
    <property type="entry name" value="PROTEIN MMS22-LIKE"/>
    <property type="match status" value="1"/>
</dbReference>
<name>A0A0N5AMQ4_9BILA</name>
<keyword evidence="1" id="KW-1185">Reference proteome</keyword>
<dbReference type="GO" id="GO:0043596">
    <property type="term" value="C:nuclear replication fork"/>
    <property type="evidence" value="ECO:0007669"/>
    <property type="project" value="TreeGrafter"/>
</dbReference>
<dbReference type="GO" id="GO:0031297">
    <property type="term" value="P:replication fork processing"/>
    <property type="evidence" value="ECO:0007669"/>
    <property type="project" value="InterPro"/>
</dbReference>
<evidence type="ECO:0000313" key="1">
    <source>
        <dbReference type="Proteomes" id="UP000046393"/>
    </source>
</evidence>
<dbReference type="InterPro" id="IPR016024">
    <property type="entry name" value="ARM-type_fold"/>
</dbReference>
<dbReference type="WBParaSite" id="SMUV_0000586901-mRNA-1">
    <property type="protein sequence ID" value="SMUV_0000586901-mRNA-1"/>
    <property type="gene ID" value="SMUV_0000586901"/>
</dbReference>
<accession>A0A0N5AMQ4</accession>
<dbReference type="GO" id="GO:0000724">
    <property type="term" value="P:double-strand break repair via homologous recombination"/>
    <property type="evidence" value="ECO:0007669"/>
    <property type="project" value="InterPro"/>
</dbReference>
<organism evidence="1 2">
    <name type="scientific">Syphacia muris</name>
    <dbReference type="NCBI Taxonomy" id="451379"/>
    <lineage>
        <taxon>Eukaryota</taxon>
        <taxon>Metazoa</taxon>
        <taxon>Ecdysozoa</taxon>
        <taxon>Nematoda</taxon>
        <taxon>Chromadorea</taxon>
        <taxon>Rhabditida</taxon>
        <taxon>Spirurina</taxon>
        <taxon>Oxyuridomorpha</taxon>
        <taxon>Oxyuroidea</taxon>
        <taxon>Oxyuridae</taxon>
        <taxon>Syphacia</taxon>
    </lineage>
</organism>
<protein>
    <submittedName>
        <fullName evidence="2">DUF2428 domain-containing protein</fullName>
    </submittedName>
</protein>
<evidence type="ECO:0000313" key="2">
    <source>
        <dbReference type="WBParaSite" id="SMUV_0000586901-mRNA-1"/>
    </source>
</evidence>
<dbReference type="AlphaFoldDB" id="A0A0N5AMQ4"/>
<dbReference type="Proteomes" id="UP000046393">
    <property type="component" value="Unplaced"/>
</dbReference>
<sequence>MLVTSQLDLFPSEPPPLPEWSCPKWECLSRSVQVSVYNDCSLPSVQYSIPKSMKLTSFTISINMLKDEDCVRWIFCHIHKMFNCVKAGGGEAILCELHQCLSYIIAAVQNMCINGLLLFTAAIVRNMARLLFSVGTLKDFACSSDSLSTGVIEINYRFHAILILWTNALRLFNMTKDSSFGVELFYPPLTTEDSVLSQAAALLAYSYHIPFVCKCLKAAWEQLCCLLDEKFFSTFELLLGICSGSFQCPPLEHVTSVMLLDLYEARGTVDANVFLNIFCAFEPKKLTSYREGYELNSVMCCLQKIIARIPENIFIIAKISPFFEQLGSERLNGVDAVLQTLFNRLTLQLNGTHSKSLHYIPESGKQWLDYIFELISSSEIDSDDEWSLFINLLGKVLPQVKLFCSTIKKPSYRAKDAWKPLKARVFAKFTWKRLRELPLTSFTQLVSVYITVAISAELSEASEKILQLFSNIIGGSEKERVCLIMRGIHALLELFYHRHQDPVRIINALTICKFIIIMDKLSESDHADFYLESYLYVCDKDVRVNKLAKFLSNMSDMDVCRLLEKVENVENVDNLVWNIALSKLDSSFASQAVAFLSHQLRRAGIKDRQCAVVMMKSVVRRILVEEVATLQNCFNFLSILLENEQLQIDFAVEFLFPVWFLLVMLKLDSEEMLHISQCMYNGFRDWFKKLGITVIGMPPDSMRTTVICEKILQKLGTIPAEHTGILRQFLDRSLDSILPIVSNSLTKADQRVIENAICIVSYLFKYCGWLIFKPPSECSFNRSSFVKVCKIFLQNIFKFITIFKEMSLFQLITREFQETFLVMYLPNFFTGLLQLPVTSTLYVQRLLSEMIFKFGSVSSLRHLMVEQLKRHPDVVSALKKGKFKEITCEYFLRALICSLALQPVSRALPKSMSSSKLKETLELKQAKIHFSLFSVKILTRNYVSYVLQFATILKSCLAKM</sequence>
<dbReference type="PANTHER" id="PTHR28547">
    <property type="entry name" value="PROTEIN MMS22-LIKE"/>
    <property type="match status" value="1"/>
</dbReference>
<dbReference type="InterPro" id="IPR042320">
    <property type="entry name" value="MMS22-like"/>
</dbReference>